<dbReference type="PANTHER" id="PTHR10584:SF166">
    <property type="entry name" value="RIBOKINASE"/>
    <property type="match status" value="1"/>
</dbReference>
<dbReference type="SUPFAM" id="SSF53613">
    <property type="entry name" value="Ribokinase-like"/>
    <property type="match status" value="1"/>
</dbReference>
<protein>
    <submittedName>
        <fullName evidence="4">Carbohydrate kinase family protein</fullName>
    </submittedName>
</protein>
<dbReference type="GO" id="GO:0016301">
    <property type="term" value="F:kinase activity"/>
    <property type="evidence" value="ECO:0007669"/>
    <property type="project" value="UniProtKB-KW"/>
</dbReference>
<dbReference type="EMBL" id="CP102845">
    <property type="protein sequence ID" value="UVF21399.1"/>
    <property type="molecule type" value="Genomic_DNA"/>
</dbReference>
<sequence length="313" mass="32573">MSRVVCIGGAAVDRKYRALATIRPGTSNPVVAERSFGGVARNVAENIARLGTQVSLVSIVGDDANGHALIEDLKRLDIDTGHVTVSESHATAEYVAVLQPDGELAVGLAHMAVFDTISPALLRAIEPQLGSGWIFADCNLPAETLNDLIGLARQRALMLALDAVSTPKVMRLPPDLNGVGMVFLNLDEARVYLNRPEVAPEAAAEALLARGAEQVVLTLGDKGLVAADSFGIRKVAALKARIVDATGAGDALIAATLVAMLKDMPLDQAAQLGAVAAALTVESPVSVRPDLSLALLESTLSLRAGSVVEREPS</sequence>
<feature type="domain" description="Carbohydrate kinase PfkB" evidence="3">
    <location>
        <begin position="1"/>
        <end position="284"/>
    </location>
</feature>
<dbReference type="PROSITE" id="PS00583">
    <property type="entry name" value="PFKB_KINASES_1"/>
    <property type="match status" value="1"/>
</dbReference>
<keyword evidence="2 4" id="KW-0418">Kinase</keyword>
<dbReference type="CDD" id="cd01941">
    <property type="entry name" value="YeiC_kinase_like"/>
    <property type="match status" value="1"/>
</dbReference>
<dbReference type="Gene3D" id="3.40.1190.20">
    <property type="match status" value="1"/>
</dbReference>
<name>A0ABY5RZK3_9HYPH</name>
<dbReference type="PANTHER" id="PTHR10584">
    <property type="entry name" value="SUGAR KINASE"/>
    <property type="match status" value="1"/>
</dbReference>
<keyword evidence="5" id="KW-1185">Reference proteome</keyword>
<dbReference type="InterPro" id="IPR011611">
    <property type="entry name" value="PfkB_dom"/>
</dbReference>
<dbReference type="Pfam" id="PF00294">
    <property type="entry name" value="PfkB"/>
    <property type="match status" value="1"/>
</dbReference>
<dbReference type="InterPro" id="IPR002173">
    <property type="entry name" value="Carboh/pur_kinase_PfkB_CS"/>
</dbReference>
<evidence type="ECO:0000313" key="4">
    <source>
        <dbReference type="EMBL" id="UVF21399.1"/>
    </source>
</evidence>
<proteinExistence type="predicted"/>
<evidence type="ECO:0000256" key="1">
    <source>
        <dbReference type="ARBA" id="ARBA00022679"/>
    </source>
</evidence>
<dbReference type="Proteomes" id="UP001017257">
    <property type="component" value="Chromosome"/>
</dbReference>
<evidence type="ECO:0000259" key="3">
    <source>
        <dbReference type="Pfam" id="PF00294"/>
    </source>
</evidence>
<dbReference type="RefSeq" id="WP_173945499.1">
    <property type="nucleotide sequence ID" value="NZ_CP102845.1"/>
</dbReference>
<accession>A0ABY5RZK3</accession>
<dbReference type="InterPro" id="IPR029056">
    <property type="entry name" value="Ribokinase-like"/>
</dbReference>
<evidence type="ECO:0000313" key="5">
    <source>
        <dbReference type="Proteomes" id="UP001017257"/>
    </source>
</evidence>
<evidence type="ECO:0000256" key="2">
    <source>
        <dbReference type="ARBA" id="ARBA00022777"/>
    </source>
</evidence>
<reference evidence="4" key="1">
    <citation type="submission" date="2022-08" db="EMBL/GenBank/DDBJ databases">
        <title>Microvirga terrae sp. nov., isolated from soil.</title>
        <authorList>
            <person name="Kim K.H."/>
            <person name="Seo Y.L."/>
            <person name="Kim J.M."/>
            <person name="Lee J.K."/>
            <person name="Han D.M."/>
            <person name="Jeon C.O."/>
        </authorList>
    </citation>
    <scope>NUCLEOTIDE SEQUENCE</scope>
    <source>
        <strain evidence="4">R24</strain>
    </source>
</reference>
<organism evidence="4 5">
    <name type="scientific">Microvirga terrae</name>
    <dbReference type="NCBI Taxonomy" id="2740529"/>
    <lineage>
        <taxon>Bacteria</taxon>
        <taxon>Pseudomonadati</taxon>
        <taxon>Pseudomonadota</taxon>
        <taxon>Alphaproteobacteria</taxon>
        <taxon>Hyphomicrobiales</taxon>
        <taxon>Methylobacteriaceae</taxon>
        <taxon>Microvirga</taxon>
    </lineage>
</organism>
<keyword evidence="1" id="KW-0808">Transferase</keyword>
<gene>
    <name evidence="4" type="ORF">HPT29_009890</name>
</gene>